<comment type="catalytic activity">
    <reaction evidence="1">
        <text>Hydrolysis of terminal non-reducing beta-D-galactose residues in beta-D-galactosides.</text>
        <dbReference type="EC" id="3.2.1.23"/>
    </reaction>
</comment>
<comment type="cofactor">
    <cofactor evidence="2">
        <name>Ca(2+)</name>
        <dbReference type="ChEBI" id="CHEBI:29108"/>
    </cofactor>
</comment>
<evidence type="ECO:0000256" key="4">
    <source>
        <dbReference type="ARBA" id="ARBA00011245"/>
    </source>
</evidence>
<reference evidence="12" key="1">
    <citation type="submission" date="2020-10" db="EMBL/GenBank/DDBJ databases">
        <authorList>
            <person name="Gilroy R."/>
        </authorList>
    </citation>
    <scope>NUCLEOTIDE SEQUENCE</scope>
    <source>
        <strain evidence="12">B1-8020</strain>
    </source>
</reference>
<dbReference type="PANTHER" id="PTHR46323">
    <property type="entry name" value="BETA-GALACTOSIDASE"/>
    <property type="match status" value="1"/>
</dbReference>
<evidence type="ECO:0000256" key="9">
    <source>
        <dbReference type="ARBA" id="ARBA00032230"/>
    </source>
</evidence>
<evidence type="ECO:0000256" key="5">
    <source>
        <dbReference type="ARBA" id="ARBA00012756"/>
    </source>
</evidence>
<dbReference type="Proteomes" id="UP000823604">
    <property type="component" value="Unassembled WGS sequence"/>
</dbReference>
<protein>
    <recommendedName>
        <fullName evidence="5">beta-galactosidase</fullName>
        <ecNumber evidence="5">3.2.1.23</ecNumber>
    </recommendedName>
    <alternativeName>
        <fullName evidence="9">Lactase</fullName>
    </alternativeName>
</protein>
<dbReference type="Gene3D" id="2.60.40.10">
    <property type="entry name" value="Immunoglobulins"/>
    <property type="match status" value="2"/>
</dbReference>
<dbReference type="EMBL" id="JADIMA010000068">
    <property type="protein sequence ID" value="MBO8473382.1"/>
    <property type="molecule type" value="Genomic_DNA"/>
</dbReference>
<evidence type="ECO:0000313" key="13">
    <source>
        <dbReference type="Proteomes" id="UP000823604"/>
    </source>
</evidence>
<evidence type="ECO:0000256" key="1">
    <source>
        <dbReference type="ARBA" id="ARBA00001412"/>
    </source>
</evidence>
<evidence type="ECO:0000256" key="2">
    <source>
        <dbReference type="ARBA" id="ARBA00001913"/>
    </source>
</evidence>
<keyword evidence="8" id="KW-0326">Glycosidase</keyword>
<dbReference type="InterPro" id="IPR013783">
    <property type="entry name" value="Ig-like_fold"/>
</dbReference>
<dbReference type="InterPro" id="IPR008979">
    <property type="entry name" value="Galactose-bd-like_sf"/>
</dbReference>
<dbReference type="InterPro" id="IPR014718">
    <property type="entry name" value="GH-type_carb-bd"/>
</dbReference>
<dbReference type="FunFam" id="3.20.20.80:FF:000121">
    <property type="entry name" value="Beta-galactosidase"/>
    <property type="match status" value="1"/>
</dbReference>
<proteinExistence type="inferred from homology"/>
<evidence type="ECO:0000256" key="6">
    <source>
        <dbReference type="ARBA" id="ARBA00022801"/>
    </source>
</evidence>
<dbReference type="Pfam" id="PF02837">
    <property type="entry name" value="Glyco_hydro_2_N"/>
    <property type="match status" value="1"/>
</dbReference>
<dbReference type="SUPFAM" id="SSF49785">
    <property type="entry name" value="Galactose-binding domain-like"/>
    <property type="match status" value="1"/>
</dbReference>
<keyword evidence="7" id="KW-0106">Calcium</keyword>
<dbReference type="SMART" id="SM01038">
    <property type="entry name" value="Bgal_small_N"/>
    <property type="match status" value="1"/>
</dbReference>
<evidence type="ECO:0000256" key="7">
    <source>
        <dbReference type="ARBA" id="ARBA00022837"/>
    </source>
</evidence>
<dbReference type="AlphaFoldDB" id="A0A9D9IJ27"/>
<dbReference type="InterPro" id="IPR004199">
    <property type="entry name" value="B-gal_small/dom_5"/>
</dbReference>
<dbReference type="PANTHER" id="PTHR46323:SF2">
    <property type="entry name" value="BETA-GALACTOSIDASE"/>
    <property type="match status" value="1"/>
</dbReference>
<comment type="similarity">
    <text evidence="3">Belongs to the glycosyl hydrolase 2 family.</text>
</comment>
<dbReference type="GO" id="GO:0009341">
    <property type="term" value="C:beta-galactosidase complex"/>
    <property type="evidence" value="ECO:0007669"/>
    <property type="project" value="InterPro"/>
</dbReference>
<dbReference type="Gene3D" id="2.70.98.10">
    <property type="match status" value="1"/>
</dbReference>
<dbReference type="InterPro" id="IPR011013">
    <property type="entry name" value="Gal_mutarotase_sf_dom"/>
</dbReference>
<feature type="chain" id="PRO_5038737980" description="beta-galactosidase" evidence="10">
    <location>
        <begin position="21"/>
        <end position="1075"/>
    </location>
</feature>
<evidence type="ECO:0000259" key="11">
    <source>
        <dbReference type="SMART" id="SM01038"/>
    </source>
</evidence>
<name>A0A9D9IJ27_9BACT</name>
<dbReference type="InterPro" id="IPR032312">
    <property type="entry name" value="LacZ_4"/>
</dbReference>
<dbReference type="InterPro" id="IPR050347">
    <property type="entry name" value="Bact_Beta-galactosidase"/>
</dbReference>
<feature type="signal peptide" evidence="10">
    <location>
        <begin position="1"/>
        <end position="20"/>
    </location>
</feature>
<keyword evidence="6" id="KW-0378">Hydrolase</keyword>
<dbReference type="InterPro" id="IPR006104">
    <property type="entry name" value="Glyco_hydro_2_N"/>
</dbReference>
<dbReference type="Pfam" id="PF00703">
    <property type="entry name" value="Glyco_hydro_2"/>
    <property type="match status" value="1"/>
</dbReference>
<dbReference type="Gene3D" id="3.20.20.80">
    <property type="entry name" value="Glycosidases"/>
    <property type="match status" value="1"/>
</dbReference>
<gene>
    <name evidence="12" type="ORF">IAB81_07105</name>
</gene>
<dbReference type="EC" id="3.2.1.23" evidence="5"/>
<dbReference type="Pfam" id="PF02929">
    <property type="entry name" value="Bgal_small_N"/>
    <property type="match status" value="1"/>
</dbReference>
<keyword evidence="10" id="KW-0732">Signal</keyword>
<feature type="domain" description="Beta galactosidase small chain/" evidence="11">
    <location>
        <begin position="772"/>
        <end position="1073"/>
    </location>
</feature>
<dbReference type="InterPro" id="IPR036156">
    <property type="entry name" value="Beta-gal/glucu_dom_sf"/>
</dbReference>
<dbReference type="SUPFAM" id="SSF74650">
    <property type="entry name" value="Galactose mutarotase-like"/>
    <property type="match status" value="1"/>
</dbReference>
<organism evidence="12 13">
    <name type="scientific">Candidatus Merdivivens pullicola</name>
    <dbReference type="NCBI Taxonomy" id="2840872"/>
    <lineage>
        <taxon>Bacteria</taxon>
        <taxon>Pseudomonadati</taxon>
        <taxon>Bacteroidota</taxon>
        <taxon>Bacteroidia</taxon>
        <taxon>Bacteroidales</taxon>
        <taxon>Muribaculaceae</taxon>
        <taxon>Muribaculaceae incertae sedis</taxon>
        <taxon>Candidatus Merdivivens</taxon>
    </lineage>
</organism>
<dbReference type="InterPro" id="IPR006102">
    <property type="entry name" value="Ig-like_GH2"/>
</dbReference>
<reference evidence="12" key="2">
    <citation type="journal article" date="2021" name="PeerJ">
        <title>Extensive microbial diversity within the chicken gut microbiome revealed by metagenomics and culture.</title>
        <authorList>
            <person name="Gilroy R."/>
            <person name="Ravi A."/>
            <person name="Getino M."/>
            <person name="Pursley I."/>
            <person name="Horton D.L."/>
            <person name="Alikhan N.F."/>
            <person name="Baker D."/>
            <person name="Gharbi K."/>
            <person name="Hall N."/>
            <person name="Watson M."/>
            <person name="Adriaenssens E.M."/>
            <person name="Foster-Nyarko E."/>
            <person name="Jarju S."/>
            <person name="Secka A."/>
            <person name="Antonio M."/>
            <person name="Oren A."/>
            <person name="Chaudhuri R.R."/>
            <person name="La Ragione R."/>
            <person name="Hildebrand F."/>
            <person name="Pallen M.J."/>
        </authorList>
    </citation>
    <scope>NUCLEOTIDE SEQUENCE</scope>
    <source>
        <strain evidence="12">B1-8020</strain>
    </source>
</reference>
<dbReference type="PRINTS" id="PR00132">
    <property type="entry name" value="GLHYDRLASE2"/>
</dbReference>
<dbReference type="Pfam" id="PF16353">
    <property type="entry name" value="LacZ_4"/>
    <property type="match status" value="1"/>
</dbReference>
<evidence type="ECO:0000256" key="10">
    <source>
        <dbReference type="SAM" id="SignalP"/>
    </source>
</evidence>
<evidence type="ECO:0000313" key="12">
    <source>
        <dbReference type="EMBL" id="MBO8473382.1"/>
    </source>
</evidence>
<evidence type="ECO:0000256" key="3">
    <source>
        <dbReference type="ARBA" id="ARBA00007401"/>
    </source>
</evidence>
<dbReference type="InterPro" id="IPR006103">
    <property type="entry name" value="Glyco_hydro_2_cat"/>
</dbReference>
<dbReference type="GO" id="GO:0005990">
    <property type="term" value="P:lactose catabolic process"/>
    <property type="evidence" value="ECO:0007669"/>
    <property type="project" value="TreeGrafter"/>
</dbReference>
<comment type="subunit">
    <text evidence="4">Monomer.</text>
</comment>
<dbReference type="SUPFAM" id="SSF49303">
    <property type="entry name" value="beta-Galactosidase/glucuronidase domain"/>
    <property type="match status" value="2"/>
</dbReference>
<dbReference type="Gene3D" id="2.60.120.260">
    <property type="entry name" value="Galactose-binding domain-like"/>
    <property type="match status" value="1"/>
</dbReference>
<dbReference type="GO" id="GO:0004565">
    <property type="term" value="F:beta-galactosidase activity"/>
    <property type="evidence" value="ECO:0007669"/>
    <property type="project" value="UniProtKB-EC"/>
</dbReference>
<dbReference type="SUPFAM" id="SSF51445">
    <property type="entry name" value="(Trans)glycosidases"/>
    <property type="match status" value="1"/>
</dbReference>
<evidence type="ECO:0000256" key="8">
    <source>
        <dbReference type="ARBA" id="ARBA00023295"/>
    </source>
</evidence>
<dbReference type="GO" id="GO:0030246">
    <property type="term" value="F:carbohydrate binding"/>
    <property type="evidence" value="ECO:0007669"/>
    <property type="project" value="InterPro"/>
</dbReference>
<dbReference type="InterPro" id="IPR017853">
    <property type="entry name" value="GH"/>
</dbReference>
<accession>A0A9D9IJ27</accession>
<comment type="caution">
    <text evidence="12">The sequence shown here is derived from an EMBL/GenBank/DDBJ whole genome shotgun (WGS) entry which is preliminary data.</text>
</comment>
<sequence>MKSVVFAAFLLAVFNFTFSAAQERQEGKLQLKPYFSEIDTVCVNTEYPRTSFMTFPDMKSAKYKKFENSPYYMSLNGEWGFIYADDYRTLPAEVIECDASGIEWDSIKVPGNWERQGFGTALYTNHQYEFATYRPQPPVLPEAIPAGVYRKVFEVPDNWDGRDVFLHISGAKSGVYVFINGREVGYSEDSKNPAEYTINDYLVDGKNTLVLVILRWSTGSFLECQDFWRISGIERDVYLFSQQRAAVRDFRIKSTLSDNYRDGLFAFEAEVRNRSGENVPVGVSYILTDKQTGKEIMWEGKKMVIADGRSGSFSFTRKIKNIRKWSSEDPYLYRLYIITEVGDGGQEVIPFDVGFRKLELKGDVFLVNGQPVKFKGVNVHEHDQVTGHYVSEETMRHDFEMMKRNNINAVRLAHYPQDRKFYELADEYGLYVYDEANIESHGMYYNLSRGGTLGNNPEWLRPHMYRTINMFERNKNYPCVTFWSLGNEAGNGYNFYQTYLWLKEADKDLMGRPVNYERAQWEWNSDMYVPQYPGASWMEMMGENGSDRPVMPSEYSHAMGNSNGNIKGIWDAIYKYDNLQGGFIWDWIDQGFLEKDEDGNMFWAYGGDYGGEYMPSDGNFCCNGIIGPDRREHPAMAEISYIFQDIAFESATGEGFGKVMVINRAYFTPVEWRYTLYADLLRDGKKVKSKKLNVSLAPQDTAVIGTFSEKDIKEDGEYFVNLYACASYEMPGIPRGYEVAKGQISLGGSYDAEKPVLRGERLSIDDDGNAISVFSSKVNFVFDRAKAEVVSYSVEGKEYLVDGQGIRPNFWRGPTDNDYGNGFPSRLAVWKESGKHLSVRSASAEDGDDYVRVFVEYSLKAGNECTVCYDVYPSGVVKAAMTLSPTKDSLEIPRVGLRFGVPAEMRNVQWYGRGPEENYIDRNAGTFVGLYVSTVEDMYYSYVRPQENGHRTDTRMLKLSEGREGGLEIVADSLFEFNALRYTVEDFDCEEYGDLPYQWRNLAPSDRLHDIDEARNVYRKQVHVNDLVMKDFVEVCIDMGQCGVGGYDSWGSLPEDEHRIFTDKTYRWGFTILPF</sequence>
<dbReference type="Pfam" id="PF02836">
    <property type="entry name" value="Glyco_hydro_2_C"/>
    <property type="match status" value="1"/>
</dbReference>
<dbReference type="InterPro" id="IPR006101">
    <property type="entry name" value="Glyco_hydro_2"/>
</dbReference>